<keyword evidence="1" id="KW-1185">Reference proteome</keyword>
<organism evidence="1 2">
    <name type="scientific">Castor canadensis</name>
    <name type="common">American beaver</name>
    <dbReference type="NCBI Taxonomy" id="51338"/>
    <lineage>
        <taxon>Eukaryota</taxon>
        <taxon>Metazoa</taxon>
        <taxon>Chordata</taxon>
        <taxon>Craniata</taxon>
        <taxon>Vertebrata</taxon>
        <taxon>Euteleostomi</taxon>
        <taxon>Mammalia</taxon>
        <taxon>Eutheria</taxon>
        <taxon>Euarchontoglires</taxon>
        <taxon>Glires</taxon>
        <taxon>Rodentia</taxon>
        <taxon>Castorimorpha</taxon>
        <taxon>Castoridae</taxon>
        <taxon>Castor</taxon>
    </lineage>
</organism>
<dbReference type="RefSeq" id="XP_073937882.1">
    <property type="nucleotide sequence ID" value="XM_074081781.1"/>
</dbReference>
<protein>
    <submittedName>
        <fullName evidence="2">GLIPR1-like protein 2 isoform X1</fullName>
    </submittedName>
</protein>
<proteinExistence type="predicted"/>
<reference evidence="2" key="1">
    <citation type="submission" date="2025-08" db="UniProtKB">
        <authorList>
            <consortium name="RefSeq"/>
        </authorList>
    </citation>
    <scope>IDENTIFICATION</scope>
</reference>
<evidence type="ECO:0000313" key="1">
    <source>
        <dbReference type="Proteomes" id="UP001732720"/>
    </source>
</evidence>
<dbReference type="Proteomes" id="UP001732720">
    <property type="component" value="Chromosome 8"/>
</dbReference>
<gene>
    <name evidence="2" type="primary">Glipr1l2</name>
</gene>
<evidence type="ECO:0000313" key="2">
    <source>
        <dbReference type="RefSeq" id="XP_073937882.1"/>
    </source>
</evidence>
<name>A0AC58N890_CASCN</name>
<sequence>MKASWSLARESLPLAVVGVCRLWLYELWLLLLAPGLSANFLPHEEDVAFINEYVDLHNQLRTNVFPRGSNLRFMTWDVALSRTARAWGKKCVFERNSHLEDSQMAHPTFNGIGENMWVGPENEFTPSIAIRSWYAERKKYDLKNNTCSDDCSHYIQLVWDNSYKVGCAVTSCSRVGQIIHAALFICNYAPGGTVTRRPYEPGMFCSQCGPRDRCTDLLCSNADRDQAIYYPFWYPRWEVPRPIVCNPMCMFTLLLRTVCFILCVIIVLMVQPQFPNILLERQMVFTPEESEREKQMKEWKKEEKMETEEEKQKREEKEKEEKEGEEEEEEEEGEEEEEENEKAEKEEEKD</sequence>
<accession>A0AC58N890</accession>